<dbReference type="KEGG" id="pste:PSTEL_21225"/>
<dbReference type="InterPro" id="IPR013445">
    <property type="entry name" value="CDP_4_6_deHydtase"/>
</dbReference>
<protein>
    <submittedName>
        <fullName evidence="2">CDP-glucose 4,6-dehydratase</fullName>
    </submittedName>
</protein>
<dbReference type="Proteomes" id="UP000029507">
    <property type="component" value="Chromosome"/>
</dbReference>
<dbReference type="SUPFAM" id="SSF51735">
    <property type="entry name" value="NAD(P)-binding Rossmann-fold domains"/>
    <property type="match status" value="1"/>
</dbReference>
<dbReference type="AlphaFoldDB" id="A0A089M180"/>
<dbReference type="PANTHER" id="PTHR43000">
    <property type="entry name" value="DTDP-D-GLUCOSE 4,6-DEHYDRATASE-RELATED"/>
    <property type="match status" value="1"/>
</dbReference>
<dbReference type="NCBIfam" id="TIGR02622">
    <property type="entry name" value="CDP_4_6_dhtase"/>
    <property type="match status" value="1"/>
</dbReference>
<dbReference type="Pfam" id="PF16363">
    <property type="entry name" value="GDP_Man_Dehyd"/>
    <property type="match status" value="1"/>
</dbReference>
<gene>
    <name evidence="2" type="ORF">PSTEL_21225</name>
</gene>
<feature type="domain" description="NAD(P)-binding" evidence="1">
    <location>
        <begin position="21"/>
        <end position="339"/>
    </location>
</feature>
<evidence type="ECO:0000259" key="1">
    <source>
        <dbReference type="Pfam" id="PF16363"/>
    </source>
</evidence>
<sequence length="369" mass="40814">MEIGECAVEKINFWRGKKVFMTGHMGFKGSWLSIWLDQLGAQVTGYSDAPPTDPNLYQCCGVDQLVTPVTGDVRDEARLQSAVKAADPDIVLHLAAQPLVRASYQRPVDTYAINVLGTVHVLEAVRLHNLQGGKVKAFVNVTTDKSYSNKEWFWGYREDDALGGFDPYSNSKACSELVTAAYRDSFFNPAHYGRHGVAIASARAGNVIGGGDWASERLIPDCVRAFGQQAPSVLRSPYAVRPWQHVLEPLGGYLLLAQRLYEEGAAYAEAWNFGPEERDSQNVEKVVSRFCGIWGEGAAYEVVPGGDLHEATALKLDCSKAKARLGWKPRWNLDTALSQTAAWYKAYLDGKDMLQICRSQIELFEQSRG</sequence>
<dbReference type="EMBL" id="CP009286">
    <property type="protein sequence ID" value="AIQ65268.1"/>
    <property type="molecule type" value="Genomic_DNA"/>
</dbReference>
<dbReference type="HOGENOM" id="CLU_007383_1_7_9"/>
<dbReference type="Gene3D" id="3.90.25.10">
    <property type="entry name" value="UDP-galactose 4-epimerase, domain 1"/>
    <property type="match status" value="1"/>
</dbReference>
<evidence type="ECO:0000313" key="3">
    <source>
        <dbReference type="Proteomes" id="UP000029507"/>
    </source>
</evidence>
<dbReference type="OrthoDB" id="9779041at2"/>
<reference evidence="2 3" key="1">
    <citation type="submission" date="2014-08" db="EMBL/GenBank/DDBJ databases">
        <title>Comparative genomics of the Paenibacillus odorifer group.</title>
        <authorList>
            <person name="den Bakker H.C."/>
            <person name="Tsai Y.-C."/>
            <person name="Martin N."/>
            <person name="Korlach J."/>
            <person name="Wiedmann M."/>
        </authorList>
    </citation>
    <scope>NUCLEOTIDE SEQUENCE [LARGE SCALE GENOMIC DNA]</scope>
    <source>
        <strain evidence="2 3">DSM 14472</strain>
    </source>
</reference>
<organism evidence="2 3">
    <name type="scientific">Paenibacillus stellifer</name>
    <dbReference type="NCBI Taxonomy" id="169760"/>
    <lineage>
        <taxon>Bacteria</taxon>
        <taxon>Bacillati</taxon>
        <taxon>Bacillota</taxon>
        <taxon>Bacilli</taxon>
        <taxon>Bacillales</taxon>
        <taxon>Paenibacillaceae</taxon>
        <taxon>Paenibacillus</taxon>
    </lineage>
</organism>
<dbReference type="Gene3D" id="3.40.50.720">
    <property type="entry name" value="NAD(P)-binding Rossmann-like Domain"/>
    <property type="match status" value="1"/>
</dbReference>
<name>A0A089M180_9BACL</name>
<accession>A0A089M180</accession>
<evidence type="ECO:0000313" key="2">
    <source>
        <dbReference type="EMBL" id="AIQ65268.1"/>
    </source>
</evidence>
<proteinExistence type="predicted"/>
<keyword evidence="3" id="KW-1185">Reference proteome</keyword>
<dbReference type="STRING" id="169760.PSTEL_21225"/>
<dbReference type="RefSeq" id="WP_038698183.1">
    <property type="nucleotide sequence ID" value="NZ_CP009286.1"/>
</dbReference>
<dbReference type="InterPro" id="IPR036291">
    <property type="entry name" value="NAD(P)-bd_dom_sf"/>
</dbReference>
<dbReference type="CDD" id="cd05252">
    <property type="entry name" value="CDP_GD_SDR_e"/>
    <property type="match status" value="1"/>
</dbReference>
<dbReference type="InterPro" id="IPR016040">
    <property type="entry name" value="NAD(P)-bd_dom"/>
</dbReference>